<dbReference type="SUPFAM" id="SSF49879">
    <property type="entry name" value="SMAD/FHA domain"/>
    <property type="match status" value="1"/>
</dbReference>
<evidence type="ECO:0000256" key="1">
    <source>
        <dbReference type="ARBA" id="ARBA00022553"/>
    </source>
</evidence>
<accession>E1QZ64</accession>
<organism evidence="3 4">
    <name type="scientific">Olsenella uli (strain ATCC 49627 / DSM 7084 / CCUG 31166 / CIP 109912 / JCM 12494 / LMG 11480 / NCIMB 702895 / VPI D76D-27C)</name>
    <name type="common">Lactobacillus uli</name>
    <dbReference type="NCBI Taxonomy" id="633147"/>
    <lineage>
        <taxon>Bacteria</taxon>
        <taxon>Bacillati</taxon>
        <taxon>Actinomycetota</taxon>
        <taxon>Coriobacteriia</taxon>
        <taxon>Coriobacteriales</taxon>
        <taxon>Atopobiaceae</taxon>
        <taxon>Olsenella</taxon>
    </lineage>
</organism>
<sequence length="187" mass="19808">MEATISDEGGPTKTKVCPRCGEELFADMNVCYGCLYDFTHAHAEDMGELFGLDEPDDLDLPWDAGMPPMDLELSADETMPLCSELSLACRATVPSLWIRGGDMDVTIPLGEGVSVGRMPTNDVVLHSGSVSRRHVVFEPDGEGATVADQGATNPAMLHGRPVAGPTSLSQGETVCVCGTMFTLVGCK</sequence>
<dbReference type="EMBL" id="CP002106">
    <property type="protein sequence ID" value="ADK67678.1"/>
    <property type="molecule type" value="Genomic_DNA"/>
</dbReference>
<dbReference type="InterPro" id="IPR000253">
    <property type="entry name" value="FHA_dom"/>
</dbReference>
<keyword evidence="1" id="KW-0597">Phosphoprotein</keyword>
<dbReference type="CDD" id="cd00060">
    <property type="entry name" value="FHA"/>
    <property type="match status" value="1"/>
</dbReference>
<dbReference type="AlphaFoldDB" id="E1QZ64"/>
<evidence type="ECO:0000313" key="3">
    <source>
        <dbReference type="EMBL" id="ADK67678.1"/>
    </source>
</evidence>
<dbReference type="Pfam" id="PF00498">
    <property type="entry name" value="FHA"/>
    <property type="match status" value="1"/>
</dbReference>
<evidence type="ECO:0000259" key="2">
    <source>
        <dbReference type="PROSITE" id="PS50006"/>
    </source>
</evidence>
<dbReference type="HOGENOM" id="CLU_1382904_0_0_11"/>
<dbReference type="Gene3D" id="2.60.200.20">
    <property type="match status" value="1"/>
</dbReference>
<reference evidence="3 4" key="1">
    <citation type="journal article" date="2010" name="Stand. Genomic Sci.">
        <title>Complete genome sequence of Olsenella uli type strain (VPI D76D-27C).</title>
        <authorList>
            <person name="Goker M."/>
            <person name="Held B."/>
            <person name="Lucas S."/>
            <person name="Nolan M."/>
            <person name="Yasawong M."/>
            <person name="Glavina Del Rio T."/>
            <person name="Tice H."/>
            <person name="Cheng J.F."/>
            <person name="Bruce D."/>
            <person name="Detter J.C."/>
            <person name="Tapia R."/>
            <person name="Han C."/>
            <person name="Goodwin L."/>
            <person name="Pitluck S."/>
            <person name="Liolios K."/>
            <person name="Ivanova N."/>
            <person name="Mavromatis K."/>
            <person name="Mikhailova N."/>
            <person name="Pati A."/>
            <person name="Chen A."/>
            <person name="Palaniappan K."/>
            <person name="Land M."/>
            <person name="Hauser L."/>
            <person name="Chang Y.J."/>
            <person name="Jeffries C.D."/>
            <person name="Rohde M."/>
            <person name="Sikorski J."/>
            <person name="Pukall R."/>
            <person name="Woyke T."/>
            <person name="Bristow J."/>
            <person name="Eisen J.A."/>
            <person name="Markowitz V."/>
            <person name="Hugenholtz P."/>
            <person name="Kyrpides N.C."/>
            <person name="Klenk H.P."/>
            <person name="Lapidus A."/>
        </authorList>
    </citation>
    <scope>NUCLEOTIDE SEQUENCE [LARGE SCALE GENOMIC DNA]</scope>
    <source>
        <strain evidence="4">ATCC 49627 / DSM 7084 / CIP 109912 / JCM 12494 / NCIMB 702895 / VPI D76D-27C</strain>
    </source>
</reference>
<dbReference type="GeneID" id="78513251"/>
<dbReference type="Proteomes" id="UP000000333">
    <property type="component" value="Chromosome"/>
</dbReference>
<evidence type="ECO:0000313" key="4">
    <source>
        <dbReference type="Proteomes" id="UP000000333"/>
    </source>
</evidence>
<feature type="domain" description="FHA" evidence="2">
    <location>
        <begin position="113"/>
        <end position="162"/>
    </location>
</feature>
<name>E1QZ64_OLSUV</name>
<keyword evidence="4" id="KW-1185">Reference proteome</keyword>
<dbReference type="PROSITE" id="PS50006">
    <property type="entry name" value="FHA_DOMAIN"/>
    <property type="match status" value="1"/>
</dbReference>
<dbReference type="eggNOG" id="COG1716">
    <property type="taxonomic scope" value="Bacteria"/>
</dbReference>
<protein>
    <submittedName>
        <fullName evidence="3">FHA domain containing protein</fullName>
    </submittedName>
</protein>
<proteinExistence type="predicted"/>
<dbReference type="KEGG" id="ols:Olsu_0563"/>
<dbReference type="InterPro" id="IPR008984">
    <property type="entry name" value="SMAD_FHA_dom_sf"/>
</dbReference>
<dbReference type="SMART" id="SM00240">
    <property type="entry name" value="FHA"/>
    <property type="match status" value="1"/>
</dbReference>
<gene>
    <name evidence="3" type="ordered locus">Olsu_0563</name>
</gene>
<dbReference type="RefSeq" id="WP_013251430.1">
    <property type="nucleotide sequence ID" value="NC_014363.1"/>
</dbReference>
<dbReference type="STRING" id="633147.Olsu_0563"/>